<dbReference type="Gene3D" id="3.40.250.10">
    <property type="entry name" value="Rhodanese-like domain"/>
    <property type="match status" value="1"/>
</dbReference>
<comment type="similarity">
    <text evidence="1">Belongs to the MPI phosphatase family.</text>
</comment>
<keyword evidence="3" id="KW-0132">Cell division</keyword>
<feature type="region of interest" description="Disordered" evidence="7">
    <location>
        <begin position="350"/>
        <end position="369"/>
    </location>
</feature>
<evidence type="ECO:0000256" key="5">
    <source>
        <dbReference type="ARBA" id="ARBA00022912"/>
    </source>
</evidence>
<dbReference type="InterPro" id="IPR036873">
    <property type="entry name" value="Rhodanese-like_dom_sf"/>
</dbReference>
<dbReference type="PRINTS" id="PR00716">
    <property type="entry name" value="MPIPHPHTASE"/>
</dbReference>
<evidence type="ECO:0000256" key="1">
    <source>
        <dbReference type="ARBA" id="ARBA00011065"/>
    </source>
</evidence>
<dbReference type="SMART" id="SM00450">
    <property type="entry name" value="RHOD"/>
    <property type="match status" value="1"/>
</dbReference>
<dbReference type="AlphaFoldDB" id="A0A7S4CZU8"/>
<evidence type="ECO:0000256" key="6">
    <source>
        <dbReference type="ARBA" id="ARBA00023306"/>
    </source>
</evidence>
<keyword evidence="6" id="KW-0131">Cell cycle</keyword>
<organism evidence="9">
    <name type="scientific">Eutreptiella gymnastica</name>
    <dbReference type="NCBI Taxonomy" id="73025"/>
    <lineage>
        <taxon>Eukaryota</taxon>
        <taxon>Discoba</taxon>
        <taxon>Euglenozoa</taxon>
        <taxon>Euglenida</taxon>
        <taxon>Spirocuta</taxon>
        <taxon>Euglenophyceae</taxon>
        <taxon>Eutreptiales</taxon>
        <taxon>Eutreptiaceae</taxon>
        <taxon>Eutreptiella</taxon>
    </lineage>
</organism>
<dbReference type="InterPro" id="IPR001763">
    <property type="entry name" value="Rhodanese-like_dom"/>
</dbReference>
<dbReference type="GO" id="GO:0051301">
    <property type="term" value="P:cell division"/>
    <property type="evidence" value="ECO:0007669"/>
    <property type="project" value="UniProtKB-KW"/>
</dbReference>
<gene>
    <name evidence="9" type="ORF">EGYM00163_LOCUS22748</name>
</gene>
<dbReference type="PANTHER" id="PTHR10828:SF17">
    <property type="entry name" value="PROTEIN-TYROSINE-PHOSPHATASE"/>
    <property type="match status" value="1"/>
</dbReference>
<dbReference type="EC" id="3.1.3.48" evidence="2"/>
<evidence type="ECO:0000256" key="3">
    <source>
        <dbReference type="ARBA" id="ARBA00022618"/>
    </source>
</evidence>
<dbReference type="GO" id="GO:0000086">
    <property type="term" value="P:G2/M transition of mitotic cell cycle"/>
    <property type="evidence" value="ECO:0007669"/>
    <property type="project" value="TreeGrafter"/>
</dbReference>
<reference evidence="9" key="1">
    <citation type="submission" date="2021-01" db="EMBL/GenBank/DDBJ databases">
        <authorList>
            <person name="Corre E."/>
            <person name="Pelletier E."/>
            <person name="Niang G."/>
            <person name="Scheremetjew M."/>
            <person name="Finn R."/>
            <person name="Kale V."/>
            <person name="Holt S."/>
            <person name="Cochrane G."/>
            <person name="Meng A."/>
            <person name="Brown T."/>
            <person name="Cohen L."/>
        </authorList>
    </citation>
    <scope>NUCLEOTIDE SEQUENCE</scope>
    <source>
        <strain evidence="9">CCMP1594</strain>
    </source>
</reference>
<feature type="compositionally biased region" description="Polar residues" evidence="7">
    <location>
        <begin position="210"/>
        <end position="223"/>
    </location>
</feature>
<dbReference type="Pfam" id="PF00581">
    <property type="entry name" value="Rhodanese"/>
    <property type="match status" value="1"/>
</dbReference>
<dbReference type="SUPFAM" id="SSF52821">
    <property type="entry name" value="Rhodanese/Cell cycle control phosphatase"/>
    <property type="match status" value="1"/>
</dbReference>
<dbReference type="GO" id="GO:0005737">
    <property type="term" value="C:cytoplasm"/>
    <property type="evidence" value="ECO:0007669"/>
    <property type="project" value="TreeGrafter"/>
</dbReference>
<evidence type="ECO:0000256" key="7">
    <source>
        <dbReference type="SAM" id="MobiDB-lite"/>
    </source>
</evidence>
<feature type="region of interest" description="Disordered" evidence="7">
    <location>
        <begin position="210"/>
        <end position="251"/>
    </location>
</feature>
<keyword evidence="4" id="KW-0378">Hydrolase</keyword>
<dbReference type="GO" id="GO:0004725">
    <property type="term" value="F:protein tyrosine phosphatase activity"/>
    <property type="evidence" value="ECO:0007669"/>
    <property type="project" value="UniProtKB-EC"/>
</dbReference>
<dbReference type="GO" id="GO:0010971">
    <property type="term" value="P:positive regulation of G2/M transition of mitotic cell cycle"/>
    <property type="evidence" value="ECO:0007669"/>
    <property type="project" value="TreeGrafter"/>
</dbReference>
<evidence type="ECO:0000313" key="9">
    <source>
        <dbReference type="EMBL" id="CAE0811600.1"/>
    </source>
</evidence>
<keyword evidence="5" id="KW-0904">Protein phosphatase</keyword>
<evidence type="ECO:0000256" key="4">
    <source>
        <dbReference type="ARBA" id="ARBA00022801"/>
    </source>
</evidence>
<dbReference type="InterPro" id="IPR000751">
    <property type="entry name" value="MPI_Phosphatase"/>
</dbReference>
<accession>A0A7S4CZU8</accession>
<proteinExistence type="inferred from homology"/>
<sequence>MAPVASNFKRETLDRSYVSPYATKNKEESLMVDGHPIPLMAINTCENRITCHTLHQMIHGQFADKVQQFVMLDTRYTYEFEGGSVKGAQHVQDPDEAEALMQDYIEDDVVVVVFCEFSQKRGPRMYRTLKDVCPADRRHNLRLYLLHCGFETYYRNYPQDCDGYRKMTHGSFTEEFWAAEDQDLQLWMSRRCNHAARRKLEFSALLSNDSPTGPASGDVTTPSPFLRKALPARQPSSIKQSTTSSSPSNRSFPPLFSSSIIYPSFSPELPRCDSSPSSCSSVGSSGTSCSGFSTTSPPSGPCRLPDDCVLAISVGINAVESPLMPRRNVKRQLRLSGLYDSESLRPVKHVVSHRPTPLTRPANAVPRSF</sequence>
<evidence type="ECO:0000256" key="2">
    <source>
        <dbReference type="ARBA" id="ARBA00013064"/>
    </source>
</evidence>
<evidence type="ECO:0000259" key="8">
    <source>
        <dbReference type="PROSITE" id="PS50206"/>
    </source>
</evidence>
<feature type="compositionally biased region" description="Low complexity" evidence="7">
    <location>
        <begin position="235"/>
        <end position="251"/>
    </location>
</feature>
<protein>
    <recommendedName>
        <fullName evidence="2">protein-tyrosine-phosphatase</fullName>
        <ecNumber evidence="2">3.1.3.48</ecNumber>
    </recommendedName>
</protein>
<name>A0A7S4CZU8_9EUGL</name>
<dbReference type="GO" id="GO:0005634">
    <property type="term" value="C:nucleus"/>
    <property type="evidence" value="ECO:0007669"/>
    <property type="project" value="TreeGrafter"/>
</dbReference>
<feature type="domain" description="Rhodanese" evidence="8">
    <location>
        <begin position="65"/>
        <end position="162"/>
    </location>
</feature>
<dbReference type="PANTHER" id="PTHR10828">
    <property type="entry name" value="M-PHASE INDUCER PHOSPHATASE DUAL SPECIFICITY PHOSPHATASE CDC25"/>
    <property type="match status" value="1"/>
</dbReference>
<dbReference type="PROSITE" id="PS50206">
    <property type="entry name" value="RHODANESE_3"/>
    <property type="match status" value="1"/>
</dbReference>
<dbReference type="GO" id="GO:0110032">
    <property type="term" value="P:positive regulation of G2/MI transition of meiotic cell cycle"/>
    <property type="evidence" value="ECO:0007669"/>
    <property type="project" value="TreeGrafter"/>
</dbReference>
<dbReference type="EMBL" id="HBJA01064453">
    <property type="protein sequence ID" value="CAE0811600.1"/>
    <property type="molecule type" value="Transcribed_RNA"/>
</dbReference>